<keyword evidence="2" id="KW-0813">Transport</keyword>
<proteinExistence type="predicted"/>
<reference evidence="7" key="1">
    <citation type="submission" date="2020-11" db="EMBL/GenBank/DDBJ databases">
        <authorList>
            <person name="Tran Van P."/>
        </authorList>
    </citation>
    <scope>NUCLEOTIDE SEQUENCE</scope>
</reference>
<dbReference type="EMBL" id="OA565223">
    <property type="protein sequence ID" value="CAD7196569.1"/>
    <property type="molecule type" value="Genomic_DNA"/>
</dbReference>
<gene>
    <name evidence="7" type="ORF">TDIB3V08_LOCUS2910</name>
</gene>
<evidence type="ECO:0000256" key="1">
    <source>
        <dbReference type="ARBA" id="ARBA00004141"/>
    </source>
</evidence>
<organism evidence="7">
    <name type="scientific">Timema douglasi</name>
    <name type="common">Walking stick</name>
    <dbReference type="NCBI Taxonomy" id="61478"/>
    <lineage>
        <taxon>Eukaryota</taxon>
        <taxon>Metazoa</taxon>
        <taxon>Ecdysozoa</taxon>
        <taxon>Arthropoda</taxon>
        <taxon>Hexapoda</taxon>
        <taxon>Insecta</taxon>
        <taxon>Pterygota</taxon>
        <taxon>Neoptera</taxon>
        <taxon>Polyneoptera</taxon>
        <taxon>Phasmatodea</taxon>
        <taxon>Timematodea</taxon>
        <taxon>Timematoidea</taxon>
        <taxon>Timematidae</taxon>
        <taxon>Timema</taxon>
    </lineage>
</organism>
<keyword evidence="5" id="KW-0472">Membrane</keyword>
<keyword evidence="4" id="KW-1133">Transmembrane helix</keyword>
<dbReference type="PANTHER" id="PTHR48041:SF139">
    <property type="entry name" value="PROTEIN SCARLET"/>
    <property type="match status" value="1"/>
</dbReference>
<evidence type="ECO:0000256" key="2">
    <source>
        <dbReference type="ARBA" id="ARBA00022448"/>
    </source>
</evidence>
<dbReference type="InterPro" id="IPR050352">
    <property type="entry name" value="ABCG_transporters"/>
</dbReference>
<dbReference type="Gene3D" id="3.40.50.300">
    <property type="entry name" value="P-loop containing nucleotide triphosphate hydrolases"/>
    <property type="match status" value="1"/>
</dbReference>
<keyword evidence="3" id="KW-0812">Transmembrane</keyword>
<comment type="subcellular location">
    <subcellularLocation>
        <location evidence="1">Membrane</location>
        <topology evidence="1">Multi-pass membrane protein</topology>
    </subcellularLocation>
</comment>
<dbReference type="InterPro" id="IPR027417">
    <property type="entry name" value="P-loop_NTPase"/>
</dbReference>
<evidence type="ECO:0008006" key="8">
    <source>
        <dbReference type="Google" id="ProtNLM"/>
    </source>
</evidence>
<name>A0A7R8VDU2_TIMDO</name>
<accession>A0A7R8VDU2</accession>
<dbReference type="SUPFAM" id="SSF52540">
    <property type="entry name" value="P-loop containing nucleoside triphosphate hydrolases"/>
    <property type="match status" value="1"/>
</dbReference>
<evidence type="ECO:0000256" key="3">
    <source>
        <dbReference type="ARBA" id="ARBA00022692"/>
    </source>
</evidence>
<evidence type="ECO:0000313" key="7">
    <source>
        <dbReference type="EMBL" id="CAD7196569.1"/>
    </source>
</evidence>
<dbReference type="GO" id="GO:0042626">
    <property type="term" value="F:ATPase-coupled transmembrane transporter activity"/>
    <property type="evidence" value="ECO:0007669"/>
    <property type="project" value="TreeGrafter"/>
</dbReference>
<evidence type="ECO:0000256" key="6">
    <source>
        <dbReference type="SAM" id="MobiDB-lite"/>
    </source>
</evidence>
<evidence type="ECO:0000256" key="4">
    <source>
        <dbReference type="ARBA" id="ARBA00022989"/>
    </source>
</evidence>
<dbReference type="PANTHER" id="PTHR48041">
    <property type="entry name" value="ABC TRANSPORTER G FAMILY MEMBER 28"/>
    <property type="match status" value="1"/>
</dbReference>
<dbReference type="GO" id="GO:0016020">
    <property type="term" value="C:membrane"/>
    <property type="evidence" value="ECO:0007669"/>
    <property type="project" value="UniProtKB-SubCell"/>
</dbReference>
<feature type="region of interest" description="Disordered" evidence="6">
    <location>
        <begin position="1"/>
        <end position="21"/>
    </location>
</feature>
<evidence type="ECO:0000256" key="5">
    <source>
        <dbReference type="ARBA" id="ARBA00023136"/>
    </source>
</evidence>
<sequence>MVKMSPEPEPDREKEEELLTDPPLLFCDEPTTGLDSYSAGVVVEKLRQFAASGKVVVCTIHQPASGLFDMFNQVLLVARGRVAFYGDVCNTHESGIAGLLVTFSGHDEQLRAHYSPMLPAGLNLRVR</sequence>
<dbReference type="AlphaFoldDB" id="A0A7R8VDU2"/>
<protein>
    <recommendedName>
        <fullName evidence="8">White protein</fullName>
    </recommendedName>
</protein>